<evidence type="ECO:0000313" key="6">
    <source>
        <dbReference type="Proteomes" id="UP001178507"/>
    </source>
</evidence>
<reference evidence="5" key="1">
    <citation type="submission" date="2023-08" db="EMBL/GenBank/DDBJ databases">
        <authorList>
            <person name="Chen Y."/>
            <person name="Shah S."/>
            <person name="Dougan E. K."/>
            <person name="Thang M."/>
            <person name="Chan C."/>
        </authorList>
    </citation>
    <scope>NUCLEOTIDE SEQUENCE</scope>
</reference>
<dbReference type="PANTHER" id="PTHR43272">
    <property type="entry name" value="LONG-CHAIN-FATTY-ACID--COA LIGASE"/>
    <property type="match status" value="1"/>
</dbReference>
<keyword evidence="1" id="KW-0436">Ligase</keyword>
<name>A0AA36HUX2_9DINO</name>
<protein>
    <recommendedName>
        <fullName evidence="4">AMP-dependent synthetase/ligase domain-containing protein</fullName>
    </recommendedName>
</protein>
<evidence type="ECO:0000256" key="3">
    <source>
        <dbReference type="ARBA" id="ARBA00023098"/>
    </source>
</evidence>
<dbReference type="AlphaFoldDB" id="A0AA36HUX2"/>
<sequence length="676" mass="73083">MKVERPCPPPKDDKAPPALPAAQWTTWTWQGYYDDSRKAAKGFIKLGLKRFDSVSIWGFNSPEWMLSSLGAGFAGGKAAGLYPTDTAETAAFKVVHSGSSIVVVEDKSKLDRLVSALTARNDPSPIKVKAVVAYGYEPPAEAKVEVSGRWVPVISWASLMELGAKESDEEVDARCKEVQPGHCAALVYTSGTTGEPKAVMISHDNVLFEACGVIDIGSRHMKFCALKEQERILSYLPLSHIAGLMVDIAFPIASTATTPAHTTVFFARPYDLKLGSLKDRLCVARPTAFLGVPMVWEKIADKLRALGASNPGWKQSLAAWAKDKGKAASVACQLGGSGDRPSGYGLASKLVFSKIKAKLGLDKVKFGITGAAPIRVDTLEYFGSIGLDINEVYGMSESTAAATVSTSLAHQWGSCGFSLPGVEVKAFKVKDDLNDKTECPRAPALDAMDESFQGELCFRGRSIMMGYLAQPALGPDHVKEIESKTAATIDNEGWLHSGDKGIVTQAGMVKITGRYKELIIGSGGENIAPVPIEDHIKACCDGINEVIIIGDKRKYNVALITLKAVGANGESKGTDQLDTPAQKVNPSVKTITEALEDEQWIKTITTAIKKTNDNGKVCPNNAFKIQKFMILPTNFSEEEGFLTPTKKMKRPIVEKAFLKQIDAMYQSSDTYVRYQP</sequence>
<keyword evidence="2" id="KW-0276">Fatty acid metabolism</keyword>
<dbReference type="InterPro" id="IPR042099">
    <property type="entry name" value="ANL_N_sf"/>
</dbReference>
<keyword evidence="6" id="KW-1185">Reference proteome</keyword>
<evidence type="ECO:0000256" key="2">
    <source>
        <dbReference type="ARBA" id="ARBA00022832"/>
    </source>
</evidence>
<evidence type="ECO:0000256" key="1">
    <source>
        <dbReference type="ARBA" id="ARBA00022598"/>
    </source>
</evidence>
<dbReference type="InterPro" id="IPR000873">
    <property type="entry name" value="AMP-dep_synth/lig_dom"/>
</dbReference>
<evidence type="ECO:0000259" key="4">
    <source>
        <dbReference type="Pfam" id="PF00501"/>
    </source>
</evidence>
<dbReference type="GO" id="GO:0004467">
    <property type="term" value="F:long-chain fatty acid-CoA ligase activity"/>
    <property type="evidence" value="ECO:0007669"/>
    <property type="project" value="TreeGrafter"/>
</dbReference>
<dbReference type="Proteomes" id="UP001178507">
    <property type="component" value="Unassembled WGS sequence"/>
</dbReference>
<dbReference type="PANTHER" id="PTHR43272:SF32">
    <property type="entry name" value="AMP-DEPENDENT SYNTHETASE_LIGASE DOMAIN-CONTAINING PROTEIN"/>
    <property type="match status" value="1"/>
</dbReference>
<dbReference type="InterPro" id="IPR020845">
    <property type="entry name" value="AMP-binding_CS"/>
</dbReference>
<dbReference type="SUPFAM" id="SSF56801">
    <property type="entry name" value="Acetyl-CoA synthetase-like"/>
    <property type="match status" value="1"/>
</dbReference>
<dbReference type="GO" id="GO:0005783">
    <property type="term" value="C:endoplasmic reticulum"/>
    <property type="evidence" value="ECO:0007669"/>
    <property type="project" value="TreeGrafter"/>
</dbReference>
<gene>
    <name evidence="5" type="ORF">EVOR1521_LOCUS4806</name>
</gene>
<dbReference type="EMBL" id="CAUJNA010000329">
    <property type="protein sequence ID" value="CAJ1375546.1"/>
    <property type="molecule type" value="Genomic_DNA"/>
</dbReference>
<accession>A0AA36HUX2</accession>
<dbReference type="Gene3D" id="3.40.50.12780">
    <property type="entry name" value="N-terminal domain of ligase-like"/>
    <property type="match status" value="1"/>
</dbReference>
<organism evidence="5 6">
    <name type="scientific">Effrenium voratum</name>
    <dbReference type="NCBI Taxonomy" id="2562239"/>
    <lineage>
        <taxon>Eukaryota</taxon>
        <taxon>Sar</taxon>
        <taxon>Alveolata</taxon>
        <taxon>Dinophyceae</taxon>
        <taxon>Suessiales</taxon>
        <taxon>Symbiodiniaceae</taxon>
        <taxon>Effrenium</taxon>
    </lineage>
</organism>
<feature type="domain" description="AMP-dependent synthetase/ligase" evidence="4">
    <location>
        <begin position="22"/>
        <end position="468"/>
    </location>
</feature>
<dbReference type="Pfam" id="PF23562">
    <property type="entry name" value="AMP-binding_C_3"/>
    <property type="match status" value="1"/>
</dbReference>
<comment type="caution">
    <text evidence="5">The sequence shown here is derived from an EMBL/GenBank/DDBJ whole genome shotgun (WGS) entry which is preliminary data.</text>
</comment>
<keyword evidence="3" id="KW-0443">Lipid metabolism</keyword>
<dbReference type="GO" id="GO:0016020">
    <property type="term" value="C:membrane"/>
    <property type="evidence" value="ECO:0007669"/>
    <property type="project" value="TreeGrafter"/>
</dbReference>
<evidence type="ECO:0000313" key="5">
    <source>
        <dbReference type="EMBL" id="CAJ1375546.1"/>
    </source>
</evidence>
<dbReference type="PROSITE" id="PS00455">
    <property type="entry name" value="AMP_BINDING"/>
    <property type="match status" value="1"/>
</dbReference>
<proteinExistence type="predicted"/>
<dbReference type="Pfam" id="PF00501">
    <property type="entry name" value="AMP-binding"/>
    <property type="match status" value="1"/>
</dbReference>